<dbReference type="Gene3D" id="4.10.240.10">
    <property type="entry name" value="Zn(2)-C6 fungal-type DNA-binding domain"/>
    <property type="match status" value="1"/>
</dbReference>
<dbReference type="AlphaFoldDB" id="A0A2T7A853"/>
<dbReference type="CDD" id="cd00067">
    <property type="entry name" value="GAL4"/>
    <property type="match status" value="1"/>
</dbReference>
<evidence type="ECO:0000256" key="7">
    <source>
        <dbReference type="SAM" id="MobiDB-lite"/>
    </source>
</evidence>
<feature type="region of interest" description="Disordered" evidence="7">
    <location>
        <begin position="45"/>
        <end position="91"/>
    </location>
</feature>
<evidence type="ECO:0000256" key="3">
    <source>
        <dbReference type="ARBA" id="ARBA00023015"/>
    </source>
</evidence>
<evidence type="ECO:0000256" key="1">
    <source>
        <dbReference type="ARBA" id="ARBA00022723"/>
    </source>
</evidence>
<dbReference type="PROSITE" id="PS50048">
    <property type="entry name" value="ZN2_CY6_FUNGAL_2"/>
    <property type="match status" value="1"/>
</dbReference>
<dbReference type="GO" id="GO:0003677">
    <property type="term" value="F:DNA binding"/>
    <property type="evidence" value="ECO:0007669"/>
    <property type="project" value="UniProtKB-KW"/>
</dbReference>
<dbReference type="CDD" id="cd12148">
    <property type="entry name" value="fungal_TF_MHR"/>
    <property type="match status" value="1"/>
</dbReference>
<feature type="compositionally biased region" description="Low complexity" evidence="7">
    <location>
        <begin position="549"/>
        <end position="578"/>
    </location>
</feature>
<dbReference type="OrthoDB" id="5121955at2759"/>
<feature type="domain" description="Zn(2)-C6 fungal-type" evidence="8">
    <location>
        <begin position="3"/>
        <end position="36"/>
    </location>
</feature>
<evidence type="ECO:0000259" key="8">
    <source>
        <dbReference type="PROSITE" id="PS50048"/>
    </source>
</evidence>
<proteinExistence type="predicted"/>
<evidence type="ECO:0000256" key="2">
    <source>
        <dbReference type="ARBA" id="ARBA00022833"/>
    </source>
</evidence>
<dbReference type="Pfam" id="PF00172">
    <property type="entry name" value="Zn_clus"/>
    <property type="match status" value="1"/>
</dbReference>
<keyword evidence="10" id="KW-1185">Reference proteome</keyword>
<dbReference type="Proteomes" id="UP000244722">
    <property type="component" value="Unassembled WGS sequence"/>
</dbReference>
<evidence type="ECO:0000256" key="6">
    <source>
        <dbReference type="ARBA" id="ARBA00023242"/>
    </source>
</evidence>
<keyword evidence="1" id="KW-0479">Metal-binding</keyword>
<accession>A0A2T7A853</accession>
<keyword evidence="3" id="KW-0805">Transcription regulation</keyword>
<dbReference type="GO" id="GO:0006351">
    <property type="term" value="P:DNA-templated transcription"/>
    <property type="evidence" value="ECO:0007669"/>
    <property type="project" value="InterPro"/>
</dbReference>
<dbReference type="InterPro" id="IPR036864">
    <property type="entry name" value="Zn2-C6_fun-type_DNA-bd_sf"/>
</dbReference>
<protein>
    <submittedName>
        <fullName evidence="9">Fungal-specific transcription factor domain-domain-containing protein</fullName>
    </submittedName>
</protein>
<dbReference type="InterPro" id="IPR007219">
    <property type="entry name" value="XnlR_reg_dom"/>
</dbReference>
<keyword evidence="4" id="KW-0238">DNA-binding</keyword>
<reference evidence="9 10" key="1">
    <citation type="submission" date="2017-04" db="EMBL/GenBank/DDBJ databases">
        <title>Draft genome sequence of Tuber borchii Vittad., a whitish edible truffle.</title>
        <authorList>
            <consortium name="DOE Joint Genome Institute"/>
            <person name="Murat C."/>
            <person name="Kuo A."/>
            <person name="Barry K.W."/>
            <person name="Clum A."/>
            <person name="Dockter R.B."/>
            <person name="Fauchery L."/>
            <person name="Iotti M."/>
            <person name="Kohler A."/>
            <person name="Labutti K."/>
            <person name="Lindquist E.A."/>
            <person name="Lipzen A."/>
            <person name="Ohm R.A."/>
            <person name="Wang M."/>
            <person name="Grigoriev I.V."/>
            <person name="Zambonelli A."/>
            <person name="Martin F.M."/>
        </authorList>
    </citation>
    <scope>NUCLEOTIDE SEQUENCE [LARGE SCALE GENOMIC DNA]</scope>
    <source>
        <strain evidence="9 10">Tbo3840</strain>
    </source>
</reference>
<feature type="compositionally biased region" description="Polar residues" evidence="7">
    <location>
        <begin position="605"/>
        <end position="622"/>
    </location>
</feature>
<comment type="caution">
    <text evidence="9">The sequence shown here is derived from an EMBL/GenBank/DDBJ whole genome shotgun (WGS) entry which is preliminary data.</text>
</comment>
<gene>
    <name evidence="9" type="ORF">B9Z19DRAFT_1104783</name>
</gene>
<feature type="compositionally biased region" description="Basic and acidic residues" evidence="7">
    <location>
        <begin position="47"/>
        <end position="58"/>
    </location>
</feature>
<feature type="compositionally biased region" description="Pro residues" evidence="7">
    <location>
        <begin position="579"/>
        <end position="588"/>
    </location>
</feature>
<keyword evidence="5" id="KW-0804">Transcription</keyword>
<organism evidence="9 10">
    <name type="scientific">Tuber borchii</name>
    <name type="common">White truffle</name>
    <dbReference type="NCBI Taxonomy" id="42251"/>
    <lineage>
        <taxon>Eukaryota</taxon>
        <taxon>Fungi</taxon>
        <taxon>Dikarya</taxon>
        <taxon>Ascomycota</taxon>
        <taxon>Pezizomycotina</taxon>
        <taxon>Pezizomycetes</taxon>
        <taxon>Pezizales</taxon>
        <taxon>Tuberaceae</taxon>
        <taxon>Tuber</taxon>
    </lineage>
</organism>
<evidence type="ECO:0000313" key="10">
    <source>
        <dbReference type="Proteomes" id="UP000244722"/>
    </source>
</evidence>
<feature type="region of interest" description="Disordered" evidence="7">
    <location>
        <begin position="548"/>
        <end position="634"/>
    </location>
</feature>
<dbReference type="PANTHER" id="PTHR47171:SF1">
    <property type="entry name" value="ZN(II)2CYS6 TRANSCRIPTION FACTOR (EUROFUNG)"/>
    <property type="match status" value="1"/>
</dbReference>
<dbReference type="Pfam" id="PF04082">
    <property type="entry name" value="Fungal_trans"/>
    <property type="match status" value="1"/>
</dbReference>
<dbReference type="SUPFAM" id="SSF57701">
    <property type="entry name" value="Zn2/Cys6 DNA-binding domain"/>
    <property type="match status" value="1"/>
</dbReference>
<evidence type="ECO:0000256" key="4">
    <source>
        <dbReference type="ARBA" id="ARBA00023125"/>
    </source>
</evidence>
<dbReference type="SMART" id="SM00906">
    <property type="entry name" value="Fungal_trans"/>
    <property type="match status" value="1"/>
</dbReference>
<evidence type="ECO:0000313" key="9">
    <source>
        <dbReference type="EMBL" id="PUU83927.1"/>
    </source>
</evidence>
<dbReference type="InterPro" id="IPR001138">
    <property type="entry name" value="Zn2Cys6_DnaBD"/>
</dbReference>
<keyword evidence="2" id="KW-0862">Zinc</keyword>
<dbReference type="GO" id="GO:0000981">
    <property type="term" value="F:DNA-binding transcription factor activity, RNA polymerase II-specific"/>
    <property type="evidence" value="ECO:0007669"/>
    <property type="project" value="InterPro"/>
</dbReference>
<dbReference type="InterPro" id="IPR052073">
    <property type="entry name" value="Amide_Lactam_Regulators"/>
</dbReference>
<keyword evidence="6" id="KW-0539">Nucleus</keyword>
<dbReference type="EMBL" id="NESQ01000005">
    <property type="protein sequence ID" value="PUU83927.1"/>
    <property type="molecule type" value="Genomic_DNA"/>
</dbReference>
<name>A0A2T7A853_TUBBO</name>
<dbReference type="GO" id="GO:0008270">
    <property type="term" value="F:zinc ion binding"/>
    <property type="evidence" value="ECO:0007669"/>
    <property type="project" value="InterPro"/>
</dbReference>
<dbReference type="PANTHER" id="PTHR47171">
    <property type="entry name" value="FARA-RELATED"/>
    <property type="match status" value="1"/>
</dbReference>
<dbReference type="STRING" id="42251.A0A2T7A853"/>
<sequence>MIACKNCNERRVRCDASTIGLPCSNCQHSGKGECQFIESKRVRGARGRFERQDGKSEESVSPNVADFSLGRPEPAVPKRGRRHSISGIDGEEWQQLQQNTTSSRSNGTMTYLGESWHLAWAVGSEVKTAPSHRPLLYLGDEKEISHRLNKELWERGAYMLPRSEVRDRLIDEYFRICHPCYPILDKRKFVHSVKTNTFSHMLIQSVLMVAATHCDLSILQNAGYIQRHEAVEMFYKRARSLFDGDVEPDKMINMQTMFLLQFWWRAPSDQRDPLWWLGGAIRLAQTMGLHRSSKDSSMGMDIRRIWKRAWWCLYIRDRQCSSSLGKPLIIRNEDCDVEDLTPDDFADDDDGTLPEHIIYIMQQASLCKILGDITLFEYCPGASKSIAEKPEVVRDLLRRLEEWKSVIPRELRYNQGSRNLWAMKLQLSYQNIFVLYYRPLCNNLNDYHKRVYEGLLTTAATVVGTVITDLLEGFGARFMNSHDMACFFCSMTIHLVDSRTSDTTLAKEADERFQMSLVQIREMEKILPVALWCKERLKHAIKAREEALAAEAEQKPNPQQLEQQQQQQQQRQFQAHDQPPIPPPPSTQVPPQLQMETPLPVPSAPTHTLPPTTESQYQQSQLCPPMGPMQEPEEATSVIADSWASQSCTLVGLGEALDPQSGMLGMGGSGGGGELEEQAVSEFDYQWAWDSIGGLGNSYPQMRPEAE</sequence>
<evidence type="ECO:0000256" key="5">
    <source>
        <dbReference type="ARBA" id="ARBA00023163"/>
    </source>
</evidence>